<evidence type="ECO:0000256" key="3">
    <source>
        <dbReference type="ARBA" id="ARBA00022729"/>
    </source>
</evidence>
<name>A0A3D9HNI3_9PROT</name>
<dbReference type="SUPFAM" id="SSF53822">
    <property type="entry name" value="Periplasmic binding protein-like I"/>
    <property type="match status" value="1"/>
</dbReference>
<evidence type="ECO:0000256" key="5">
    <source>
        <dbReference type="SAM" id="SignalP"/>
    </source>
</evidence>
<evidence type="ECO:0000313" key="7">
    <source>
        <dbReference type="EMBL" id="RED51060.1"/>
    </source>
</evidence>
<dbReference type="Gene3D" id="3.40.50.2300">
    <property type="match status" value="2"/>
</dbReference>
<dbReference type="GO" id="GO:0006865">
    <property type="term" value="P:amino acid transport"/>
    <property type="evidence" value="ECO:0007669"/>
    <property type="project" value="UniProtKB-KW"/>
</dbReference>
<keyword evidence="4" id="KW-0029">Amino-acid transport</keyword>
<keyword evidence="3 5" id="KW-0732">Signal</keyword>
<dbReference type="PANTHER" id="PTHR30483">
    <property type="entry name" value="LEUCINE-SPECIFIC-BINDING PROTEIN"/>
    <property type="match status" value="1"/>
</dbReference>
<dbReference type="OrthoDB" id="7374472at2"/>
<sequence>MRNSMKRAGLLASAAVAFGLAAPAFADDIKIGALMPLTGQLQELTPPILNGAKLAVEEANAAGGVMGNTVILEVKDTQLNPTVANDAAQKLVSVDGAVASVGPLASGITAAVANTVTINAKHPIVSPSATAPTITDLDDNDFVFRTTASDAYQGVALAQLMAEKGSNKVAVIFVNNDYGVGLAKSLEDAMALTGGTVTGSAAYEPKATSYRGELSKLAEGGAEELVVVGYPADGGIDIVRQALEEGFFSKFVFTDGMKAQGLIDNIGGANLAGSYGTAPRGVETEASKGFAKMYSDKFGADPSGPYIHNNYDAAMILMLAIEKAKSTDGTAIRDAMRAVASAPGDIVGPGEFAKAKELIAAGKDINYEGAAGSQDFDQNGDVAGTFEHWEVEGDALVTVKIF</sequence>
<dbReference type="InterPro" id="IPR028082">
    <property type="entry name" value="Peripla_BP_I"/>
</dbReference>
<dbReference type="RefSeq" id="WP_115936840.1">
    <property type="nucleotide sequence ID" value="NZ_QRDW01000004.1"/>
</dbReference>
<dbReference type="PRINTS" id="PR00337">
    <property type="entry name" value="LEUILEVALBP"/>
</dbReference>
<reference evidence="7 8" key="1">
    <citation type="submission" date="2018-07" db="EMBL/GenBank/DDBJ databases">
        <title>Genomic Encyclopedia of Type Strains, Phase III (KMG-III): the genomes of soil and plant-associated and newly described type strains.</title>
        <authorList>
            <person name="Whitman W."/>
        </authorList>
    </citation>
    <scope>NUCLEOTIDE SEQUENCE [LARGE SCALE GENOMIC DNA]</scope>
    <source>
        <strain evidence="7 8">CECT 8488</strain>
    </source>
</reference>
<comment type="similarity">
    <text evidence="1">Belongs to the leucine-binding protein family.</text>
</comment>
<dbReference type="PANTHER" id="PTHR30483:SF6">
    <property type="entry name" value="PERIPLASMIC BINDING PROTEIN OF ABC TRANSPORTER FOR NATURAL AMINO ACIDS"/>
    <property type="match status" value="1"/>
</dbReference>
<evidence type="ECO:0000313" key="8">
    <source>
        <dbReference type="Proteomes" id="UP000256845"/>
    </source>
</evidence>
<dbReference type="InterPro" id="IPR028081">
    <property type="entry name" value="Leu-bd"/>
</dbReference>
<evidence type="ECO:0000259" key="6">
    <source>
        <dbReference type="Pfam" id="PF13458"/>
    </source>
</evidence>
<gene>
    <name evidence="7" type="ORF">DFP90_104338</name>
</gene>
<dbReference type="InterPro" id="IPR051010">
    <property type="entry name" value="BCAA_transport"/>
</dbReference>
<dbReference type="InterPro" id="IPR000709">
    <property type="entry name" value="Leu_Ile_Val-bd"/>
</dbReference>
<accession>A0A3D9HNI3</accession>
<dbReference type="Pfam" id="PF13458">
    <property type="entry name" value="Peripla_BP_6"/>
    <property type="match status" value="1"/>
</dbReference>
<dbReference type="AlphaFoldDB" id="A0A3D9HNI3"/>
<dbReference type="CDD" id="cd06346">
    <property type="entry name" value="PBP1_ABC_ligand_binding-like"/>
    <property type="match status" value="1"/>
</dbReference>
<proteinExistence type="inferred from homology"/>
<keyword evidence="2" id="KW-0813">Transport</keyword>
<keyword evidence="8" id="KW-1185">Reference proteome</keyword>
<feature type="signal peptide" evidence="5">
    <location>
        <begin position="1"/>
        <end position="26"/>
    </location>
</feature>
<organism evidence="7 8">
    <name type="scientific">Aestuariispira insulae</name>
    <dbReference type="NCBI Taxonomy" id="1461337"/>
    <lineage>
        <taxon>Bacteria</taxon>
        <taxon>Pseudomonadati</taxon>
        <taxon>Pseudomonadota</taxon>
        <taxon>Alphaproteobacteria</taxon>
        <taxon>Rhodospirillales</taxon>
        <taxon>Kiloniellaceae</taxon>
        <taxon>Aestuariispira</taxon>
    </lineage>
</organism>
<feature type="domain" description="Leucine-binding protein" evidence="6">
    <location>
        <begin position="29"/>
        <end position="352"/>
    </location>
</feature>
<comment type="caution">
    <text evidence="7">The sequence shown here is derived from an EMBL/GenBank/DDBJ whole genome shotgun (WGS) entry which is preliminary data.</text>
</comment>
<protein>
    <submittedName>
        <fullName evidence="7">Amino acid/amide ABC transporter substrate-binding protein (HAAT family)</fullName>
    </submittedName>
</protein>
<evidence type="ECO:0000256" key="2">
    <source>
        <dbReference type="ARBA" id="ARBA00022448"/>
    </source>
</evidence>
<dbReference type="Proteomes" id="UP000256845">
    <property type="component" value="Unassembled WGS sequence"/>
</dbReference>
<dbReference type="EMBL" id="QRDW01000004">
    <property type="protein sequence ID" value="RED51060.1"/>
    <property type="molecule type" value="Genomic_DNA"/>
</dbReference>
<evidence type="ECO:0000256" key="4">
    <source>
        <dbReference type="ARBA" id="ARBA00022970"/>
    </source>
</evidence>
<evidence type="ECO:0000256" key="1">
    <source>
        <dbReference type="ARBA" id="ARBA00010062"/>
    </source>
</evidence>
<feature type="chain" id="PRO_5017799729" evidence="5">
    <location>
        <begin position="27"/>
        <end position="402"/>
    </location>
</feature>